<keyword evidence="1" id="KW-0472">Membrane</keyword>
<evidence type="ECO:0000313" key="2">
    <source>
        <dbReference type="EMBL" id="KKQ21289.1"/>
    </source>
</evidence>
<dbReference type="Proteomes" id="UP000034044">
    <property type="component" value="Unassembled WGS sequence"/>
</dbReference>
<gene>
    <name evidence="2" type="ORF">US36_C0023G0006</name>
</gene>
<proteinExistence type="predicted"/>
<accession>A0A0G0IAL9</accession>
<evidence type="ECO:0000256" key="1">
    <source>
        <dbReference type="SAM" id="Phobius"/>
    </source>
</evidence>
<dbReference type="AlphaFoldDB" id="A0A0G0IAL9"/>
<sequence length="143" mass="16707">MRFITPSLLILGLFLFGIIGLFLFDPMNSVYSHFCPISANNCLSMDNGLAVAVHHLSGWQKMFEAILVLGQEFVLTFVIFFPFLFFLKDSWIGGPKISFNNYYRRFINRPISKFYLQFFRWLALQNKKDSYSPAWAYDASKFI</sequence>
<protein>
    <submittedName>
        <fullName evidence="2">Uncharacterized protein</fullName>
    </submittedName>
</protein>
<organism evidence="2 3">
    <name type="scientific">Candidatus Wolfebacteria bacterium GW2011_GWC1_37_10</name>
    <dbReference type="NCBI Taxonomy" id="1619010"/>
    <lineage>
        <taxon>Bacteria</taxon>
        <taxon>Candidatus Wolfeibacteriota</taxon>
    </lineage>
</organism>
<reference evidence="2 3" key="1">
    <citation type="journal article" date="2015" name="Nature">
        <title>rRNA introns, odd ribosomes, and small enigmatic genomes across a large radiation of phyla.</title>
        <authorList>
            <person name="Brown C.T."/>
            <person name="Hug L.A."/>
            <person name="Thomas B.C."/>
            <person name="Sharon I."/>
            <person name="Castelle C.J."/>
            <person name="Singh A."/>
            <person name="Wilkins M.J."/>
            <person name="Williams K.H."/>
            <person name="Banfield J.F."/>
        </authorList>
    </citation>
    <scope>NUCLEOTIDE SEQUENCE [LARGE SCALE GENOMIC DNA]</scope>
</reference>
<keyword evidence="1" id="KW-0812">Transmembrane</keyword>
<comment type="caution">
    <text evidence="2">The sequence shown here is derived from an EMBL/GenBank/DDBJ whole genome shotgun (WGS) entry which is preliminary data.</text>
</comment>
<feature type="transmembrane region" description="Helical" evidence="1">
    <location>
        <begin position="7"/>
        <end position="24"/>
    </location>
</feature>
<name>A0A0G0IAL9_9BACT</name>
<evidence type="ECO:0000313" key="3">
    <source>
        <dbReference type="Proteomes" id="UP000034044"/>
    </source>
</evidence>
<feature type="transmembrane region" description="Helical" evidence="1">
    <location>
        <begin position="65"/>
        <end position="87"/>
    </location>
</feature>
<keyword evidence="1" id="KW-1133">Transmembrane helix</keyword>
<dbReference type="EMBL" id="LBSR01000023">
    <property type="protein sequence ID" value="KKQ21289.1"/>
    <property type="molecule type" value="Genomic_DNA"/>
</dbReference>